<dbReference type="GO" id="GO:0046854">
    <property type="term" value="P:phosphatidylinositol phosphate biosynthetic process"/>
    <property type="evidence" value="ECO:0007669"/>
    <property type="project" value="TreeGrafter"/>
</dbReference>
<evidence type="ECO:0000256" key="1">
    <source>
        <dbReference type="ARBA" id="ARBA00007374"/>
    </source>
</evidence>
<dbReference type="FunCoup" id="E4X5R2">
    <property type="interactions" value="10"/>
</dbReference>
<evidence type="ECO:0000313" key="6">
    <source>
        <dbReference type="Proteomes" id="UP000001307"/>
    </source>
</evidence>
<comment type="similarity">
    <text evidence="1 4">Belongs to the inositol phosphokinase (IPK) family.</text>
</comment>
<keyword evidence="6" id="KW-1185">Reference proteome</keyword>
<dbReference type="GO" id="GO:0005634">
    <property type="term" value="C:nucleus"/>
    <property type="evidence" value="ECO:0007669"/>
    <property type="project" value="TreeGrafter"/>
</dbReference>
<evidence type="ECO:0000256" key="3">
    <source>
        <dbReference type="ARBA" id="ARBA00022777"/>
    </source>
</evidence>
<dbReference type="InterPro" id="IPR005522">
    <property type="entry name" value="IPK"/>
</dbReference>
<proteinExistence type="inferred from homology"/>
<accession>E4X5R2</accession>
<evidence type="ECO:0000256" key="2">
    <source>
        <dbReference type="ARBA" id="ARBA00022679"/>
    </source>
</evidence>
<dbReference type="EMBL" id="FN653026">
    <property type="protein sequence ID" value="CBY07526.1"/>
    <property type="molecule type" value="Genomic_DNA"/>
</dbReference>
<reference evidence="5" key="1">
    <citation type="journal article" date="2010" name="Science">
        <title>Plasticity of animal genome architecture unmasked by rapid evolution of a pelagic tunicate.</title>
        <authorList>
            <person name="Denoeud F."/>
            <person name="Henriet S."/>
            <person name="Mungpakdee S."/>
            <person name="Aury J.M."/>
            <person name="Da Silva C."/>
            <person name="Brinkmann H."/>
            <person name="Mikhaleva J."/>
            <person name="Olsen L.C."/>
            <person name="Jubin C."/>
            <person name="Canestro C."/>
            <person name="Bouquet J.M."/>
            <person name="Danks G."/>
            <person name="Poulain J."/>
            <person name="Campsteijn C."/>
            <person name="Adamski M."/>
            <person name="Cross I."/>
            <person name="Yadetie F."/>
            <person name="Muffato M."/>
            <person name="Louis A."/>
            <person name="Butcher S."/>
            <person name="Tsagkogeorga G."/>
            <person name="Konrad A."/>
            <person name="Singh S."/>
            <person name="Jensen M.F."/>
            <person name="Cong E.H."/>
            <person name="Eikeseth-Otteraa H."/>
            <person name="Noel B."/>
            <person name="Anthouard V."/>
            <person name="Porcel B.M."/>
            <person name="Kachouri-Lafond R."/>
            <person name="Nishino A."/>
            <person name="Ugolini M."/>
            <person name="Chourrout P."/>
            <person name="Nishida H."/>
            <person name="Aasland R."/>
            <person name="Huzurbazar S."/>
            <person name="Westhof E."/>
            <person name="Delsuc F."/>
            <person name="Lehrach H."/>
            <person name="Reinhardt R."/>
            <person name="Weissenbach J."/>
            <person name="Roy S.W."/>
            <person name="Artiguenave F."/>
            <person name="Postlethwait J.H."/>
            <person name="Manak J.R."/>
            <person name="Thompson E.M."/>
            <person name="Jaillon O."/>
            <person name="Du Pasquier L."/>
            <person name="Boudinot P."/>
            <person name="Liberles D.A."/>
            <person name="Volff J.N."/>
            <person name="Philippe H."/>
            <person name="Lenhard B."/>
            <person name="Roest Crollius H."/>
            <person name="Wincker P."/>
            <person name="Chourrout D."/>
        </authorList>
    </citation>
    <scope>NUCLEOTIDE SEQUENCE [LARGE SCALE GENOMIC DNA]</scope>
</reference>
<keyword evidence="3 4" id="KW-0418">Kinase</keyword>
<sequence length="348" mass="39313">MKNLKASGKIVKTDTYLARSGIPWQQLLLSKSINLASKSALQKDKRSELFKYSSVVYREKATASLVNFTELLKSMSDLESFSGAAGHSGGILKAKNGNLLKIFDEENSNEPAFLSNLPCDDPLRPFTARFCGIREISSRKYLELENLTQDCIAPSVMDIKLGKKTFIPDPKNNAQREDLFLKMQKLDPASLTSEEHASKTVTKCRYLQFRDDLSTTSKFGFRIEGISFSKDVDSKCEKPEKIELQRMSKPEALKNFNNFVEANNLEKKQVVKQLEEFREAVTSSEYLNNHQLIGCSLLFIADSKILTLKLIDFAKSKKVEKNDEKDDSWKIGLNNLISDISYIPSSSF</sequence>
<dbReference type="PANTHER" id="PTHR12400:SF21">
    <property type="entry name" value="KINASE"/>
    <property type="match status" value="1"/>
</dbReference>
<dbReference type="Pfam" id="PF03770">
    <property type="entry name" value="IPK"/>
    <property type="match status" value="1"/>
</dbReference>
<dbReference type="EC" id="2.7.-.-" evidence="4"/>
<dbReference type="SUPFAM" id="SSF56104">
    <property type="entry name" value="SAICAR synthase-like"/>
    <property type="match status" value="1"/>
</dbReference>
<organism evidence="5">
    <name type="scientific">Oikopleura dioica</name>
    <name type="common">Tunicate</name>
    <dbReference type="NCBI Taxonomy" id="34765"/>
    <lineage>
        <taxon>Eukaryota</taxon>
        <taxon>Metazoa</taxon>
        <taxon>Chordata</taxon>
        <taxon>Tunicata</taxon>
        <taxon>Appendicularia</taxon>
        <taxon>Copelata</taxon>
        <taxon>Oikopleuridae</taxon>
        <taxon>Oikopleura</taxon>
    </lineage>
</organism>
<gene>
    <name evidence="5" type="ORF">GSOID_T00002506001</name>
</gene>
<dbReference type="Gene3D" id="3.30.470.160">
    <property type="entry name" value="Inositol polyphosphate kinase"/>
    <property type="match status" value="1"/>
</dbReference>
<name>E4X5R2_OIKDI</name>
<dbReference type="GO" id="GO:0032958">
    <property type="term" value="P:inositol phosphate biosynthetic process"/>
    <property type="evidence" value="ECO:0007669"/>
    <property type="project" value="InterPro"/>
</dbReference>
<evidence type="ECO:0000256" key="4">
    <source>
        <dbReference type="RuleBase" id="RU363090"/>
    </source>
</evidence>
<evidence type="ECO:0000313" key="5">
    <source>
        <dbReference type="EMBL" id="CBY07526.1"/>
    </source>
</evidence>
<dbReference type="InParanoid" id="E4X5R2"/>
<protein>
    <recommendedName>
        <fullName evidence="4">Kinase</fullName>
        <ecNumber evidence="4">2.7.-.-</ecNumber>
    </recommendedName>
</protein>
<dbReference type="PANTHER" id="PTHR12400">
    <property type="entry name" value="INOSITOL POLYPHOSPHATE KINASE"/>
    <property type="match status" value="1"/>
</dbReference>
<dbReference type="InterPro" id="IPR038286">
    <property type="entry name" value="IPK_sf"/>
</dbReference>
<dbReference type="Proteomes" id="UP000001307">
    <property type="component" value="Unassembled WGS sequence"/>
</dbReference>
<keyword evidence="2 4" id="KW-0808">Transferase</keyword>
<dbReference type="GO" id="GO:0005737">
    <property type="term" value="C:cytoplasm"/>
    <property type="evidence" value="ECO:0007669"/>
    <property type="project" value="TreeGrafter"/>
</dbReference>
<dbReference type="OrthoDB" id="338650at2759"/>
<dbReference type="GO" id="GO:0000828">
    <property type="term" value="F:inositol hexakisphosphate kinase activity"/>
    <property type="evidence" value="ECO:0007669"/>
    <property type="project" value="TreeGrafter"/>
</dbReference>
<dbReference type="AlphaFoldDB" id="E4X5R2"/>